<dbReference type="PANTHER" id="PTHR47643">
    <property type="entry name" value="TPR DOMAIN PROTEIN (AFU_ORTHOLOGUE AFUA_5G12710)"/>
    <property type="match status" value="1"/>
</dbReference>
<gene>
    <name evidence="2" type="ORF">MEQU1_001770</name>
</gene>
<sequence>MEELVRSLRNLELAVPHGEQIVSLIDADPRVEKQLAQQLAVPSRVELDEEDGGALMDAALMSGATEAMLQNYNAALRKESEALKAEKEKQAKPMRMKRVPAKGLMAAQDAAIRRREEERRAGTDDHGRLYMPRQIMDTEYTYCSHAEISSLTLIEADELQVPHRHVGRYLLVQVASRLCLYASCSFVGLTPAGIALPISVAHFTPDLSLHGEALDALIPIGTVLLIREPYVSTHYMGVGGPITGGKGTAGVRVDTPSDVHVLEETAHELHGVSWAQALAPPSGDRVVWRQEGPLLRAWQSGKAAPHVDGAAHHAYVRELLAQSRAGAAWREVCAAELYGLWKDVTGQGAVELALLRADVLFALRDYAAVVRVLDYEDTVLDAAPSSLAASVRTRREAAAQAMRLTAQGPSDDTLYTMFQRTLEDPTPRFDYAEFLGPVAVADIPNAGRGLVLTRDANEGELLLFCRAIGSSYSQDAGCAGIPLLRCNPFAGVTSTTTQVLAATRCLHLMLDRPELAVPFLGLTAGPDTPYSEFVSSAYPLQTTAVLDAHKAVQMRIPNVSTHYVNQVLRFNAFGPAAVPAAAAGQDPMSRSTMPHPLPAILNHACLPNVSSVFFGDFVATRALHPLPKGTQIMHQYVQGEVAYHTRQAQLSKHGFQCGCALCVMDERDGHAMLRRREEIQAREWPPLLERSRALFKGAPPGTDVKDAHREMAASLVAYVQEINATYAQDRGSLRPDLVDGWYRAALHTRILDENEAMAHARRSLAATGAVLCSHGPRRVSHLPDLHFDGAIRSMLFLADVLGARGALDEALAWVDTALHTHTCMIGGGRRLFLQRWDEGDNGEYAAPLQAWKTSRT</sequence>
<dbReference type="InterPro" id="IPR053209">
    <property type="entry name" value="Gramillin-biosynth_MTr"/>
</dbReference>
<accession>A0AAF0EI25</accession>
<dbReference type="PROSITE" id="PS50280">
    <property type="entry name" value="SET"/>
    <property type="match status" value="1"/>
</dbReference>
<proteinExistence type="predicted"/>
<feature type="domain" description="SET" evidence="1">
    <location>
        <begin position="436"/>
        <end position="637"/>
    </location>
</feature>
<evidence type="ECO:0000259" key="1">
    <source>
        <dbReference type="PROSITE" id="PS50280"/>
    </source>
</evidence>
<name>A0AAF0EI25_9BASI</name>
<dbReference type="InterPro" id="IPR046341">
    <property type="entry name" value="SET_dom_sf"/>
</dbReference>
<dbReference type="EMBL" id="CP119902">
    <property type="protein sequence ID" value="WFD23086.1"/>
    <property type="molecule type" value="Genomic_DNA"/>
</dbReference>
<evidence type="ECO:0000313" key="2">
    <source>
        <dbReference type="EMBL" id="WFD23086.1"/>
    </source>
</evidence>
<dbReference type="PANTHER" id="PTHR47643:SF2">
    <property type="entry name" value="TPR DOMAIN PROTEIN (AFU_ORTHOLOGUE AFUA_5G12710)"/>
    <property type="match status" value="1"/>
</dbReference>
<keyword evidence="3" id="KW-1185">Reference proteome</keyword>
<dbReference type="SUPFAM" id="SSF82199">
    <property type="entry name" value="SET domain"/>
    <property type="match status" value="1"/>
</dbReference>
<reference evidence="2" key="1">
    <citation type="submission" date="2023-03" db="EMBL/GenBank/DDBJ databases">
        <title>Mating type loci evolution in Malassezia.</title>
        <authorList>
            <person name="Coelho M.A."/>
        </authorList>
    </citation>
    <scope>NUCLEOTIDE SEQUENCE</scope>
    <source>
        <strain evidence="2">CBS 12830</strain>
    </source>
</reference>
<evidence type="ECO:0000313" key="3">
    <source>
        <dbReference type="Proteomes" id="UP001214415"/>
    </source>
</evidence>
<organism evidence="2 3">
    <name type="scientific">Malassezia equina</name>
    <dbReference type="NCBI Taxonomy" id="1381935"/>
    <lineage>
        <taxon>Eukaryota</taxon>
        <taxon>Fungi</taxon>
        <taxon>Dikarya</taxon>
        <taxon>Basidiomycota</taxon>
        <taxon>Ustilaginomycotina</taxon>
        <taxon>Malasseziomycetes</taxon>
        <taxon>Malasseziales</taxon>
        <taxon>Malasseziaceae</taxon>
        <taxon>Malassezia</taxon>
    </lineage>
</organism>
<protein>
    <recommendedName>
        <fullName evidence="1">SET domain-containing protein</fullName>
    </recommendedName>
</protein>
<dbReference type="InterPro" id="IPR001214">
    <property type="entry name" value="SET_dom"/>
</dbReference>
<dbReference type="AlphaFoldDB" id="A0AAF0EI25"/>
<dbReference type="Proteomes" id="UP001214415">
    <property type="component" value="Chromosome 3"/>
</dbReference>
<dbReference type="Gene3D" id="2.170.270.10">
    <property type="entry name" value="SET domain"/>
    <property type="match status" value="1"/>
</dbReference>